<protein>
    <submittedName>
        <fullName evidence="1">Uncharacterized protein</fullName>
    </submittedName>
</protein>
<keyword evidence="2" id="KW-1185">Reference proteome</keyword>
<reference evidence="2" key="1">
    <citation type="submission" date="2016-05" db="EMBL/GenBank/DDBJ databases">
        <authorList>
            <person name="Adebesin M.O."/>
            <person name="Ahama K."/>
            <person name="Alekasir E.M.M."/>
            <person name="Ali S."/>
            <person name="Aligholizadeh E."/>
            <person name="Allison J.M."/>
            <person name="Alzaher A."/>
            <person name="Andaya C.D."/>
            <person name="Asfaw S."/>
            <person name="Bansal N."/>
            <person name="Beauchard M.A."/>
            <person name="Betancourt K.A."/>
            <person name="Bhatia B."/>
            <person name="Boretti N.A."/>
            <person name="Brondi J.N."/>
            <person name="Byrd C.E."/>
            <person name="Cao A."/>
            <person name="Cardosa E.A."/>
            <person name="Carter A."/>
            <person name="Chen S."/>
            <person name="Chen Y."/>
            <person name="Clara Vega K."/>
            <person name="Cobuzzi M."/>
            <person name="Conn O.L."/>
            <person name="Crosby I.A."/>
            <person name="Daly S.B."/>
            <person name="DePaz I.X."/>
            <person name="Dhaurali S."/>
            <person name="Dowdy K.M."/>
            <person name="Edokobi N.B."/>
            <person name="Ekanayake A.B."/>
            <person name="Ekekwe S.O."/>
            <person name="Emond M.A."/>
            <person name="Endres L."/>
            <person name="Eng S."/>
            <person name="Felkoski S.A."/>
            <person name="Gant C.D."/>
            <person name="Gaskin B."/>
            <person name="Gondal S."/>
            <person name="Gutmann J."/>
            <person name="Ha T.-A."/>
            <person name="Habteyes H."/>
            <person name="Hariri O."/>
            <person name="Healey R.M."/>
            <person name="Heins J.L."/>
            <person name="Henderson A.L."/>
            <person name="Hernandez F.M.D."/>
            <person name="Hoang P.T."/>
            <person name="Hope K.T."/>
            <person name="Husna A."/>
            <person name="Hussain A."/>
            <person name="Imani O."/>
            <person name="Jackson N.L."/>
            <person name="Jacob V.M."/>
            <person name="Kang C."/>
            <person name="Kantov R.M."/>
            <person name="Kavuru S."/>
            <person name="Kerr M.S.-J.E."/>
            <person name="Khan O.A."/>
            <person name="Khan T.M."/>
            <person name="King T."/>
            <person name="Kulkarni R."/>
            <person name="Li A."/>
            <person name="Maczka C."/>
            <person name="Maisonet E."/>
            <person name="Majethia P.M."/>
            <person name="Malik D.A."/>
            <person name="Mariam A."/>
            <person name="Marquess E.B."/>
            <person name="Mattison J."/>
            <person name="McDonald N."/>
            <person name="Mehr S."/>
            <person name="Mengers S.R."/>
            <person name="Michaels D.P."/>
            <person name="Mondal S."/>
            <person name="Monney de Bebohi F."/>
            <person name="Nakhleh S.I."/>
            <person name="Ndubuizu N.C."/>
            <person name="Nguyen A.H."/>
            <person name="Nguyen K.M."/>
            <person name="Nguyen M.T."/>
            <person name="Nicholas M.L."/>
            <person name="Nimalan J.P."/>
            <person name="O'Connell R.A."/>
            <person name="Odoi E."/>
            <person name="Ojo L."/>
            <person name="Okoye A.E."/>
            <person name="Olateru-Olagbegi O."/>
            <person name="Osei K.V."/>
            <person name="Osei-Tutu A."/>
            <person name="Palilla A.M."/>
            <person name="Pancholi S."/>
            <person name="Park J.H.M."/>
            <person name="Patel K."/>
            <person name="Patel P."/>
            <person name="Pennington E."/>
            <person name="Peterson R.E."/>
            <person name="Pon J."/>
            <person name="Pourkarim H."/>
            <person name="Reed M.L."/>
            <person name="Rottman V."/>
            <person name="Salazar J."/>
            <person name="Samet S."/>
            <person name="Sendze O."/>
            <person name="Stelmack M.A."/>
            <person name="Stinnett R."/>
            <person name="Tchouaga A.L.N."/>
            <person name="Thompson E.M."/>
            <person name="Tran N.G."/>
            <person name="Truong T."/>
            <person name="Udo J.A."/>
            <person name="Verona L.T."/>
            <person name="Vu T.-Q."/>
            <person name="Wade J."/>
            <person name="Wang N.Q."/>
            <person name="Waters Z.M."/>
            <person name="Wellman R.J."/>
            <person name="Woldegabreal S."/>
            <person name="Yee A.C."/>
            <person name="Yirefu M."/>
            <person name="Zahangir S."/>
            <person name="Zhai Y."/>
            <person name="Devine C.L."/>
            <person name="Liao K."/>
            <person name="Prasad P.K."/>
            <person name="Ruthenberg K.J."/>
            <person name="Shonk J.A."/>
            <person name="Way M."/>
            <person name="Yousufi H.K."/>
            <person name="Cao L."/>
            <person name="Fox J."/>
            <person name="Hobbs E."/>
            <person name="Kilic S."/>
            <person name="Nunn R."/>
            <person name="Patel R."/>
            <person name="Rubenstein M."/>
            <person name="Erill I."/>
            <person name="Caruso S.M."/>
            <person name="Hughes L.E."/>
            <person name="Garlena R.A."/>
            <person name="Russell D.A."/>
            <person name="Pope W.H."/>
            <person name="Jacobs-Sera D."/>
            <person name="Hendrix R.W."/>
            <person name="Hatfull G.F."/>
        </authorList>
    </citation>
    <scope>NUCLEOTIDE SEQUENCE [LARGE SCALE GENOMIC DNA]</scope>
</reference>
<evidence type="ECO:0000313" key="1">
    <source>
        <dbReference type="EMBL" id="ANT41082.1"/>
    </source>
</evidence>
<gene>
    <name evidence="1" type="ORF">SEA_NANODON_32</name>
</gene>
<sequence>MSQDHPPLKQTRGRPIDYEVENGTITVHLDYEGFSFHVTATEDYSPSTMAAVLEHQRNRGLVPMYEHDPVVLEDGRVRMYLTPHILDADADADDSLTDTTLEVVTA</sequence>
<evidence type="ECO:0000313" key="2">
    <source>
        <dbReference type="Proteomes" id="UP000202682"/>
    </source>
</evidence>
<proteinExistence type="predicted"/>
<accession>A0A1B1PA96</accession>
<dbReference type="KEGG" id="vg:29080478"/>
<organism evidence="1 2">
    <name type="scientific">Streptomyces phage Nanodon</name>
    <dbReference type="NCBI Taxonomy" id="1873777"/>
    <lineage>
        <taxon>Viruses</taxon>
        <taxon>Duplodnaviria</taxon>
        <taxon>Heunggongvirae</taxon>
        <taxon>Uroviricota</taxon>
        <taxon>Caudoviricetes</taxon>
        <taxon>Arquatrovirinae</taxon>
        <taxon>Likavirus</taxon>
        <taxon>Likavirus nanodon</taxon>
    </lineage>
</organism>
<name>A0A1B1PA96_9CAUD</name>
<dbReference type="EMBL" id="KX344445">
    <property type="protein sequence ID" value="ANT41082.1"/>
    <property type="molecule type" value="Genomic_DNA"/>
</dbReference>
<dbReference type="Proteomes" id="UP000202682">
    <property type="component" value="Segment"/>
</dbReference>
<dbReference type="RefSeq" id="YP_009287816.1">
    <property type="nucleotide sequence ID" value="NC_031078.1"/>
</dbReference>
<dbReference type="OrthoDB" id="27259at10239"/>
<dbReference type="GeneID" id="29080478"/>